<comment type="caution">
    <text evidence="9">The sequence shown here is derived from an EMBL/GenBank/DDBJ whole genome shotgun (WGS) entry which is preliminary data.</text>
</comment>
<keyword evidence="10" id="KW-1185">Reference proteome</keyword>
<dbReference type="SUPFAM" id="SSF52540">
    <property type="entry name" value="P-loop containing nucleoside triphosphate hydrolases"/>
    <property type="match status" value="1"/>
</dbReference>
<dbReference type="AlphaFoldDB" id="A0A840TVA2"/>
<sequence length="303" mass="33606">MSDTLLDITLRHSLSTATGQVPLKVDFRVRAGQIVALTGPSGAGKTTLLRLLAGLVRPQVGIIKVGNETWLDTEKKIQVPPQQRRVGFVFQDYALFPHLTVRQNLTFALEKGQNPAVVDELLSQTELGQLAHRKPAQLSGGQQQRVALARALVRQLAEPSVAGPRVLLLDEPLSALDRDMRLRLQELLLQWHRRYQLTIILVTHDLAELFRLADHVLVLEEGKLVREGSPAAVYAQAAEAEGPGLYGEVLACRVEADHALVQALMQGAIHNLRLPRHLAESMTPGRAFWLRYSVEAPIVEWIK</sequence>
<dbReference type="EMBL" id="JACHGF010000005">
    <property type="protein sequence ID" value="MBB5285512.1"/>
    <property type="molecule type" value="Genomic_DNA"/>
</dbReference>
<evidence type="ECO:0000256" key="5">
    <source>
        <dbReference type="ARBA" id="ARBA00022840"/>
    </source>
</evidence>
<gene>
    <name evidence="9" type="ORF">HNQ92_003669</name>
</gene>
<evidence type="ECO:0000313" key="9">
    <source>
        <dbReference type="EMBL" id="MBB5285512.1"/>
    </source>
</evidence>
<reference evidence="9 10" key="1">
    <citation type="submission" date="2020-08" db="EMBL/GenBank/DDBJ databases">
        <title>Genomic Encyclopedia of Type Strains, Phase IV (KMG-IV): sequencing the most valuable type-strain genomes for metagenomic binning, comparative biology and taxonomic classification.</title>
        <authorList>
            <person name="Goeker M."/>
        </authorList>
    </citation>
    <scope>NUCLEOTIDE SEQUENCE [LARGE SCALE GENOMIC DNA]</scope>
    <source>
        <strain evidence="9 10">DSM 105074</strain>
    </source>
</reference>
<evidence type="ECO:0000256" key="6">
    <source>
        <dbReference type="ARBA" id="ARBA00022967"/>
    </source>
</evidence>
<dbReference type="InterPro" id="IPR003593">
    <property type="entry name" value="AAA+_ATPase"/>
</dbReference>
<keyword evidence="7" id="KW-0472">Membrane</keyword>
<dbReference type="InterPro" id="IPR017871">
    <property type="entry name" value="ABC_transporter-like_CS"/>
</dbReference>
<accession>A0A840TVA2</accession>
<organism evidence="9 10">
    <name type="scientific">Rhabdobacter roseus</name>
    <dbReference type="NCBI Taxonomy" id="1655419"/>
    <lineage>
        <taxon>Bacteria</taxon>
        <taxon>Pseudomonadati</taxon>
        <taxon>Bacteroidota</taxon>
        <taxon>Cytophagia</taxon>
        <taxon>Cytophagales</taxon>
        <taxon>Cytophagaceae</taxon>
        <taxon>Rhabdobacter</taxon>
    </lineage>
</organism>
<dbReference type="PROSITE" id="PS50893">
    <property type="entry name" value="ABC_TRANSPORTER_2"/>
    <property type="match status" value="1"/>
</dbReference>
<evidence type="ECO:0000256" key="3">
    <source>
        <dbReference type="ARBA" id="ARBA00022519"/>
    </source>
</evidence>
<dbReference type="PANTHER" id="PTHR42781:SF1">
    <property type="entry name" value="THIAMINE IMPORT ATP-BINDING PROTEIN THIQ"/>
    <property type="match status" value="1"/>
</dbReference>
<dbReference type="Proteomes" id="UP000557307">
    <property type="component" value="Unassembled WGS sequence"/>
</dbReference>
<evidence type="ECO:0000256" key="7">
    <source>
        <dbReference type="ARBA" id="ARBA00023136"/>
    </source>
</evidence>
<dbReference type="InterPro" id="IPR027417">
    <property type="entry name" value="P-loop_NTPase"/>
</dbReference>
<dbReference type="RefSeq" id="WP_184175724.1">
    <property type="nucleotide sequence ID" value="NZ_JACHGF010000005.1"/>
</dbReference>
<dbReference type="GO" id="GO:0016887">
    <property type="term" value="F:ATP hydrolysis activity"/>
    <property type="evidence" value="ECO:0007669"/>
    <property type="project" value="InterPro"/>
</dbReference>
<keyword evidence="4" id="KW-0547">Nucleotide-binding</keyword>
<keyword evidence="3" id="KW-0997">Cell inner membrane</keyword>
<proteinExistence type="predicted"/>
<dbReference type="Pfam" id="PF00005">
    <property type="entry name" value="ABC_tran"/>
    <property type="match status" value="1"/>
</dbReference>
<feature type="domain" description="ABC transporter" evidence="8">
    <location>
        <begin position="3"/>
        <end position="246"/>
    </location>
</feature>
<keyword evidence="5 9" id="KW-0067">ATP-binding</keyword>
<dbReference type="SMART" id="SM00382">
    <property type="entry name" value="AAA"/>
    <property type="match status" value="1"/>
</dbReference>
<name>A0A840TVA2_9BACT</name>
<dbReference type="InterPro" id="IPR003439">
    <property type="entry name" value="ABC_transporter-like_ATP-bd"/>
</dbReference>
<evidence type="ECO:0000259" key="8">
    <source>
        <dbReference type="PROSITE" id="PS50893"/>
    </source>
</evidence>
<dbReference type="PANTHER" id="PTHR42781">
    <property type="entry name" value="SPERMIDINE/PUTRESCINE IMPORT ATP-BINDING PROTEIN POTA"/>
    <property type="match status" value="1"/>
</dbReference>
<keyword evidence="6" id="KW-1278">Translocase</keyword>
<keyword evidence="2" id="KW-1003">Cell membrane</keyword>
<protein>
    <submittedName>
        <fullName evidence="9">Molybdate transport system ATP-binding protein</fullName>
    </submittedName>
</protein>
<evidence type="ECO:0000256" key="1">
    <source>
        <dbReference type="ARBA" id="ARBA00022448"/>
    </source>
</evidence>
<dbReference type="GO" id="GO:0005524">
    <property type="term" value="F:ATP binding"/>
    <property type="evidence" value="ECO:0007669"/>
    <property type="project" value="UniProtKB-KW"/>
</dbReference>
<dbReference type="PROSITE" id="PS00211">
    <property type="entry name" value="ABC_TRANSPORTER_1"/>
    <property type="match status" value="1"/>
</dbReference>
<evidence type="ECO:0000256" key="4">
    <source>
        <dbReference type="ARBA" id="ARBA00022741"/>
    </source>
</evidence>
<evidence type="ECO:0000313" key="10">
    <source>
        <dbReference type="Proteomes" id="UP000557307"/>
    </source>
</evidence>
<evidence type="ECO:0000256" key="2">
    <source>
        <dbReference type="ARBA" id="ARBA00022475"/>
    </source>
</evidence>
<dbReference type="Gene3D" id="3.40.50.300">
    <property type="entry name" value="P-loop containing nucleotide triphosphate hydrolases"/>
    <property type="match status" value="1"/>
</dbReference>
<dbReference type="InterPro" id="IPR050093">
    <property type="entry name" value="ABC_SmlMolc_Importer"/>
</dbReference>
<keyword evidence="1" id="KW-0813">Transport</keyword>